<dbReference type="Proteomes" id="UP000034189">
    <property type="component" value="Chromosome"/>
</dbReference>
<organism evidence="1 2">
    <name type="scientific">Paenibacillus durus ATCC 35681</name>
    <dbReference type="NCBI Taxonomy" id="1333534"/>
    <lineage>
        <taxon>Bacteria</taxon>
        <taxon>Bacillati</taxon>
        <taxon>Bacillota</taxon>
        <taxon>Bacilli</taxon>
        <taxon>Bacillales</taxon>
        <taxon>Paenibacillaceae</taxon>
        <taxon>Paenibacillus</taxon>
    </lineage>
</organism>
<dbReference type="PATRIC" id="fig|1333534.5.peg.2716"/>
<reference evidence="1 2" key="2">
    <citation type="journal article" date="2016" name="Genome Announc.">
        <title>Genome Sequence of a Gram-Positive Diazotroph, Paenibacillus durus Type Strain ATCC 35681.</title>
        <authorList>
            <person name="Halim M.A."/>
            <person name="Rahman A.Y."/>
            <person name="Sim K.S."/>
            <person name="Yam H.C."/>
            <person name="Rahim A.A."/>
            <person name="Ghazali A.H."/>
            <person name="Najimudin N."/>
        </authorList>
    </citation>
    <scope>NUCLEOTIDE SEQUENCE [LARGE SCALE GENOMIC DNA]</scope>
    <source>
        <strain evidence="1 2">ATCC 35681</strain>
    </source>
</reference>
<dbReference type="EMBL" id="CP011114">
    <property type="protein sequence ID" value="AKG35263.1"/>
    <property type="molecule type" value="Genomic_DNA"/>
</dbReference>
<gene>
    <name evidence="1" type="ORF">VK70_12310</name>
</gene>
<dbReference type="HOGENOM" id="CLU_2618728_0_0_9"/>
<evidence type="ECO:0000313" key="1">
    <source>
        <dbReference type="EMBL" id="AKG35263.1"/>
    </source>
</evidence>
<evidence type="ECO:0000313" key="2">
    <source>
        <dbReference type="Proteomes" id="UP000034189"/>
    </source>
</evidence>
<dbReference type="OrthoDB" id="2665623at2"/>
<dbReference type="AlphaFoldDB" id="A0A0F7FAS8"/>
<protein>
    <submittedName>
        <fullName evidence="1">Uncharacterized protein</fullName>
    </submittedName>
</protein>
<name>A0A0F7FAS8_PAEDU</name>
<sequence>MNLIEVQNEEEAEFVKIIKKRFEKGNVTEGKVYEVKRMYYPDNPAGFVNGEAYIIDDEGKELFGVFNTCKTTLFKAAK</sequence>
<reference evidence="1 2" key="1">
    <citation type="submission" date="2015-03" db="EMBL/GenBank/DDBJ databases">
        <authorList>
            <person name="Abdul Halim M."/>
        </authorList>
    </citation>
    <scope>NUCLEOTIDE SEQUENCE [LARGE SCALE GENOMIC DNA]</scope>
    <source>
        <strain evidence="1 2">ATCC 35681</strain>
    </source>
</reference>
<accession>A0A0F7FAS8</accession>
<proteinExistence type="predicted"/>
<dbReference type="RefSeq" id="WP_025698409.1">
    <property type="nucleotide sequence ID" value="NZ_ASQQ01000600.1"/>
</dbReference>